<organism evidence="3 4">
    <name type="scientific">Halteria grandinella</name>
    <dbReference type="NCBI Taxonomy" id="5974"/>
    <lineage>
        <taxon>Eukaryota</taxon>
        <taxon>Sar</taxon>
        <taxon>Alveolata</taxon>
        <taxon>Ciliophora</taxon>
        <taxon>Intramacronucleata</taxon>
        <taxon>Spirotrichea</taxon>
        <taxon>Stichotrichia</taxon>
        <taxon>Sporadotrichida</taxon>
        <taxon>Halteriidae</taxon>
        <taxon>Halteria</taxon>
    </lineage>
</organism>
<evidence type="ECO:0000259" key="2">
    <source>
        <dbReference type="PROSITE" id="PS50006"/>
    </source>
</evidence>
<dbReference type="SUPFAM" id="SSF49879">
    <property type="entry name" value="SMAD/FHA domain"/>
    <property type="match status" value="2"/>
</dbReference>
<dbReference type="EMBL" id="RRYP01001710">
    <property type="protein sequence ID" value="TNV85585.1"/>
    <property type="molecule type" value="Genomic_DNA"/>
</dbReference>
<comment type="caution">
    <text evidence="3">The sequence shown here is derived from an EMBL/GenBank/DDBJ whole genome shotgun (WGS) entry which is preliminary data.</text>
</comment>
<keyword evidence="4" id="KW-1185">Reference proteome</keyword>
<dbReference type="InterPro" id="IPR008984">
    <property type="entry name" value="SMAD_FHA_dom_sf"/>
</dbReference>
<dbReference type="InterPro" id="IPR000253">
    <property type="entry name" value="FHA_dom"/>
</dbReference>
<dbReference type="OrthoDB" id="310858at2759"/>
<name>A0A8J8P4B2_HALGN</name>
<dbReference type="CDD" id="cd00060">
    <property type="entry name" value="FHA"/>
    <property type="match status" value="2"/>
</dbReference>
<evidence type="ECO:0000313" key="3">
    <source>
        <dbReference type="EMBL" id="TNV85585.1"/>
    </source>
</evidence>
<dbReference type="PROSITE" id="PS50006">
    <property type="entry name" value="FHA_DOMAIN"/>
    <property type="match status" value="1"/>
</dbReference>
<feature type="region of interest" description="Disordered" evidence="1">
    <location>
        <begin position="56"/>
        <end position="90"/>
    </location>
</feature>
<dbReference type="Pfam" id="PF00498">
    <property type="entry name" value="FHA"/>
    <property type="match status" value="1"/>
</dbReference>
<gene>
    <name evidence="3" type="ORF">FGO68_gene1925</name>
</gene>
<dbReference type="Gene3D" id="2.60.200.20">
    <property type="match status" value="1"/>
</dbReference>
<reference evidence="3" key="1">
    <citation type="submission" date="2019-06" db="EMBL/GenBank/DDBJ databases">
        <authorList>
            <person name="Zheng W."/>
        </authorList>
    </citation>
    <scope>NUCLEOTIDE SEQUENCE</scope>
    <source>
        <strain evidence="3">QDHG01</strain>
    </source>
</reference>
<feature type="domain" description="FHA" evidence="2">
    <location>
        <begin position="318"/>
        <end position="367"/>
    </location>
</feature>
<protein>
    <recommendedName>
        <fullName evidence="2">FHA domain-containing protein</fullName>
    </recommendedName>
</protein>
<evidence type="ECO:0000256" key="1">
    <source>
        <dbReference type="SAM" id="MobiDB-lite"/>
    </source>
</evidence>
<proteinExistence type="predicted"/>
<feature type="compositionally biased region" description="Polar residues" evidence="1">
    <location>
        <begin position="56"/>
        <end position="67"/>
    </location>
</feature>
<accession>A0A8J8P4B2</accession>
<dbReference type="AlphaFoldDB" id="A0A8J8P4B2"/>
<evidence type="ECO:0000313" key="4">
    <source>
        <dbReference type="Proteomes" id="UP000785679"/>
    </source>
</evidence>
<sequence>MGQQNSNLQKLCCNNNLCNFDSNVENITEINKRLNGAHINQGTINEEFLIRQGNQHNNSASLNNSRTLRGAPPPQQPPRATVFSGGEEPPHMELMEDRRLLAKQHDGVDQVLRAKLMKAALTALRVEMTVLSSATLEKGMKVVIGPQGLEGPLQSQREGAAADGVTYFGRKKSVKKNANDPSQIEATTTQKVVVNDFVIPSRNAQTAEQQRGRHFQVRYDPDVAKYFIKDLGIGHGVFAKIDQPTVLKDNMIINVGEAHIVVNLLNKDESEDVTAGTNGAIAAEDETQMKSGARLKLKIFGGPTSGEIFYFKNEGQEILVGRTPNCDVKIDDKLLSKTQCHIKCFEQDRWVVVDGYNGKPSTNGTWMYLNEDFEIYDGVSFKANQTIFQVNFIQLQ</sequence>
<dbReference type="Proteomes" id="UP000785679">
    <property type="component" value="Unassembled WGS sequence"/>
</dbReference>